<dbReference type="PROSITE" id="PS00125">
    <property type="entry name" value="SER_THR_PHOSPHATASE"/>
    <property type="match status" value="1"/>
</dbReference>
<gene>
    <name evidence="2" type="primary">pphB</name>
    <name evidence="2" type="ORF">RUA4292_00987</name>
</gene>
<protein>
    <submittedName>
        <fullName evidence="2">Serine/threonine-protein phosphatase 2</fullName>
        <ecNumber evidence="2">3.1.3.16</ecNumber>
    </submittedName>
</protein>
<dbReference type="PANTHER" id="PTHR42850:SF4">
    <property type="entry name" value="ZINC-DEPENDENT ENDOPOLYPHOSPHATASE"/>
    <property type="match status" value="1"/>
</dbReference>
<dbReference type="InterPro" id="IPR004843">
    <property type="entry name" value="Calcineurin-like_PHP"/>
</dbReference>
<evidence type="ECO:0000313" key="3">
    <source>
        <dbReference type="Proteomes" id="UP000050783"/>
    </source>
</evidence>
<dbReference type="InterPro" id="IPR006186">
    <property type="entry name" value="Ser/Thr-sp_prot-phosphatase"/>
</dbReference>
<proteinExistence type="predicted"/>
<name>A0A0P1EBF8_9RHOB</name>
<dbReference type="Pfam" id="PF00149">
    <property type="entry name" value="Metallophos"/>
    <property type="match status" value="1"/>
</dbReference>
<dbReference type="InterPro" id="IPR050126">
    <property type="entry name" value="Ap4A_hydrolase"/>
</dbReference>
<evidence type="ECO:0000259" key="1">
    <source>
        <dbReference type="PROSITE" id="PS00125"/>
    </source>
</evidence>
<dbReference type="SUPFAM" id="SSF56300">
    <property type="entry name" value="Metallo-dependent phosphatases"/>
    <property type="match status" value="1"/>
</dbReference>
<evidence type="ECO:0000313" key="2">
    <source>
        <dbReference type="EMBL" id="CUH46821.1"/>
    </source>
</evidence>
<dbReference type="InterPro" id="IPR029052">
    <property type="entry name" value="Metallo-depent_PP-like"/>
</dbReference>
<dbReference type="CDD" id="cd00144">
    <property type="entry name" value="MPP_PPP_family"/>
    <property type="match status" value="1"/>
</dbReference>
<dbReference type="GO" id="GO:0008803">
    <property type="term" value="F:bis(5'-nucleosyl)-tetraphosphatase (symmetrical) activity"/>
    <property type="evidence" value="ECO:0007669"/>
    <property type="project" value="TreeGrafter"/>
</dbReference>
<dbReference type="Gene3D" id="3.60.21.10">
    <property type="match status" value="1"/>
</dbReference>
<dbReference type="GO" id="GO:0110154">
    <property type="term" value="P:RNA decapping"/>
    <property type="evidence" value="ECO:0007669"/>
    <property type="project" value="TreeGrafter"/>
</dbReference>
<keyword evidence="2" id="KW-0378">Hydrolase</keyword>
<accession>A0A0P1EBF8</accession>
<organism evidence="2 3">
    <name type="scientific">Ruegeria atlantica</name>
    <dbReference type="NCBI Taxonomy" id="81569"/>
    <lineage>
        <taxon>Bacteria</taxon>
        <taxon>Pseudomonadati</taxon>
        <taxon>Pseudomonadota</taxon>
        <taxon>Alphaproteobacteria</taxon>
        <taxon>Rhodobacterales</taxon>
        <taxon>Roseobacteraceae</taxon>
        <taxon>Ruegeria</taxon>
    </lineage>
</organism>
<dbReference type="Proteomes" id="UP000050783">
    <property type="component" value="Unassembled WGS sequence"/>
</dbReference>
<dbReference type="EC" id="3.1.3.16" evidence="2"/>
<dbReference type="EMBL" id="CYPU01000017">
    <property type="protein sequence ID" value="CUH46821.1"/>
    <property type="molecule type" value="Genomic_DNA"/>
</dbReference>
<dbReference type="GO" id="GO:0005737">
    <property type="term" value="C:cytoplasm"/>
    <property type="evidence" value="ECO:0007669"/>
    <property type="project" value="TreeGrafter"/>
</dbReference>
<dbReference type="PANTHER" id="PTHR42850">
    <property type="entry name" value="METALLOPHOSPHOESTERASE"/>
    <property type="match status" value="1"/>
</dbReference>
<dbReference type="AlphaFoldDB" id="A0A0P1EBF8"/>
<reference evidence="2 3" key="1">
    <citation type="submission" date="2015-09" db="EMBL/GenBank/DDBJ databases">
        <authorList>
            <consortium name="Swine Surveillance"/>
        </authorList>
    </citation>
    <scope>NUCLEOTIDE SEQUENCE [LARGE SCALE GENOMIC DNA]</scope>
    <source>
        <strain evidence="2 3">CECT 4292</strain>
    </source>
</reference>
<dbReference type="GO" id="GO:0004722">
    <property type="term" value="F:protein serine/threonine phosphatase activity"/>
    <property type="evidence" value="ECO:0007669"/>
    <property type="project" value="UniProtKB-EC"/>
</dbReference>
<feature type="domain" description="Serine/threonine specific protein phosphatases" evidence="1">
    <location>
        <begin position="103"/>
        <end position="108"/>
    </location>
</feature>
<sequence length="267" mass="29630">MPDHGSLNTLKLLIVVTTQETPLHVLPSLFKRFAHRAVFPAPLPDTPTCVIGDVHGCIKQLQNLLRQIPRDHQVILVGDYVDRGENSADVLRLIQDRPDFICLKGNHEDMMLNFLRDPEEHGPRWLHYGGLQTLASFDVRNVRAEMTAAELIACRDNLLAEMGPELVQWITELKAFDYSGNVLVTHAGANPNTPADQQSEKTLIWGDPEFRTTDRRDGVWVVYGHTIVDHPTARRGRIAVDTGAFATGVLSAVCLDGGEPRFISAGS</sequence>